<feature type="region of interest" description="Disordered" evidence="1">
    <location>
        <begin position="1"/>
        <end position="23"/>
    </location>
</feature>
<dbReference type="Proteomes" id="UP000265520">
    <property type="component" value="Unassembled WGS sequence"/>
</dbReference>
<name>A0A392T0K6_9FABA</name>
<evidence type="ECO:0000313" key="2">
    <source>
        <dbReference type="EMBL" id="MCI53855.1"/>
    </source>
</evidence>
<dbReference type="AlphaFoldDB" id="A0A392T0K6"/>
<sequence>MVVVSEAPGRAVAGSTKGCLPSL</sequence>
<evidence type="ECO:0000313" key="3">
    <source>
        <dbReference type="Proteomes" id="UP000265520"/>
    </source>
</evidence>
<proteinExistence type="predicted"/>
<reference evidence="2 3" key="1">
    <citation type="journal article" date="2018" name="Front. Plant Sci.">
        <title>Red Clover (Trifolium pratense) and Zigzag Clover (T. medium) - A Picture of Genomic Similarities and Differences.</title>
        <authorList>
            <person name="Dluhosova J."/>
            <person name="Istvanek J."/>
            <person name="Nedelnik J."/>
            <person name="Repkova J."/>
        </authorList>
    </citation>
    <scope>NUCLEOTIDE SEQUENCE [LARGE SCALE GENOMIC DNA]</scope>
    <source>
        <strain evidence="3">cv. 10/8</strain>
        <tissue evidence="2">Leaf</tissue>
    </source>
</reference>
<keyword evidence="3" id="KW-1185">Reference proteome</keyword>
<feature type="non-terminal residue" evidence="2">
    <location>
        <position position="23"/>
    </location>
</feature>
<dbReference type="EMBL" id="LXQA010469982">
    <property type="protein sequence ID" value="MCI53855.1"/>
    <property type="molecule type" value="Genomic_DNA"/>
</dbReference>
<organism evidence="2 3">
    <name type="scientific">Trifolium medium</name>
    <dbReference type="NCBI Taxonomy" id="97028"/>
    <lineage>
        <taxon>Eukaryota</taxon>
        <taxon>Viridiplantae</taxon>
        <taxon>Streptophyta</taxon>
        <taxon>Embryophyta</taxon>
        <taxon>Tracheophyta</taxon>
        <taxon>Spermatophyta</taxon>
        <taxon>Magnoliopsida</taxon>
        <taxon>eudicotyledons</taxon>
        <taxon>Gunneridae</taxon>
        <taxon>Pentapetalae</taxon>
        <taxon>rosids</taxon>
        <taxon>fabids</taxon>
        <taxon>Fabales</taxon>
        <taxon>Fabaceae</taxon>
        <taxon>Papilionoideae</taxon>
        <taxon>50 kb inversion clade</taxon>
        <taxon>NPAAA clade</taxon>
        <taxon>Hologalegina</taxon>
        <taxon>IRL clade</taxon>
        <taxon>Trifolieae</taxon>
        <taxon>Trifolium</taxon>
    </lineage>
</organism>
<accession>A0A392T0K6</accession>
<protein>
    <submittedName>
        <fullName evidence="2">Uncharacterized protein</fullName>
    </submittedName>
</protein>
<comment type="caution">
    <text evidence="2">The sequence shown here is derived from an EMBL/GenBank/DDBJ whole genome shotgun (WGS) entry which is preliminary data.</text>
</comment>
<evidence type="ECO:0000256" key="1">
    <source>
        <dbReference type="SAM" id="MobiDB-lite"/>
    </source>
</evidence>